<dbReference type="InterPro" id="IPR000330">
    <property type="entry name" value="SNF2_N"/>
</dbReference>
<keyword evidence="11" id="KW-1185">Reference proteome</keyword>
<keyword evidence="6" id="KW-0067">ATP-binding</keyword>
<feature type="compositionally biased region" description="Polar residues" evidence="7">
    <location>
        <begin position="14"/>
        <end position="43"/>
    </location>
</feature>
<dbReference type="InterPro" id="IPR001650">
    <property type="entry name" value="Helicase_C-like"/>
</dbReference>
<proteinExistence type="predicted"/>
<keyword evidence="4" id="KW-0378">Hydrolase</keyword>
<dbReference type="InterPro" id="IPR049730">
    <property type="entry name" value="SNF2/RAD54-like_C"/>
</dbReference>
<keyword evidence="2" id="KW-0547">Nucleotide-binding</keyword>
<name>A0A0F8UQB6_9EURO</name>
<dbReference type="EMBL" id="JYKN01003331">
    <property type="protein sequence ID" value="KKK13041.1"/>
    <property type="molecule type" value="Genomic_DNA"/>
</dbReference>
<comment type="caution">
    <text evidence="10">The sequence shown here is derived from an EMBL/GenBank/DDBJ whole genome shotgun (WGS) entry which is preliminary data.</text>
</comment>
<keyword evidence="3" id="KW-0863">Zinc-finger</keyword>
<dbReference type="SMART" id="SM00487">
    <property type="entry name" value="DEXDc"/>
    <property type="match status" value="1"/>
</dbReference>
<feature type="region of interest" description="Disordered" evidence="7">
    <location>
        <begin position="1"/>
        <end position="54"/>
    </location>
</feature>
<evidence type="ECO:0000256" key="2">
    <source>
        <dbReference type="ARBA" id="ARBA00022741"/>
    </source>
</evidence>
<dbReference type="CDD" id="cd17919">
    <property type="entry name" value="DEXHc_Snf"/>
    <property type="match status" value="1"/>
</dbReference>
<evidence type="ECO:0000256" key="7">
    <source>
        <dbReference type="SAM" id="MobiDB-lite"/>
    </source>
</evidence>
<dbReference type="GO" id="GO:0008270">
    <property type="term" value="F:zinc ion binding"/>
    <property type="evidence" value="ECO:0007669"/>
    <property type="project" value="UniProtKB-KW"/>
</dbReference>
<dbReference type="AlphaFoldDB" id="A0A0F8UQB6"/>
<dbReference type="GO" id="GO:0005524">
    <property type="term" value="F:ATP binding"/>
    <property type="evidence" value="ECO:0007669"/>
    <property type="project" value="InterPro"/>
</dbReference>
<gene>
    <name evidence="10" type="ORF">AOCH_001041</name>
</gene>
<dbReference type="CDD" id="cd15566">
    <property type="entry name" value="PHD3_NSD"/>
    <property type="match status" value="1"/>
</dbReference>
<dbReference type="PROSITE" id="PS51194">
    <property type="entry name" value="HELICASE_CTER"/>
    <property type="match status" value="1"/>
</dbReference>
<dbReference type="PANTHER" id="PTHR10799">
    <property type="entry name" value="SNF2/RAD54 HELICASE FAMILY"/>
    <property type="match status" value="1"/>
</dbReference>
<dbReference type="Gene3D" id="3.40.50.300">
    <property type="entry name" value="P-loop containing nucleotide triphosphate hydrolases"/>
    <property type="match status" value="1"/>
</dbReference>
<protein>
    <recommendedName>
        <fullName evidence="12">Nucleosome remodeling complex ATPase subunit (Snf2h)</fullName>
    </recommendedName>
</protein>
<dbReference type="SMART" id="SM00490">
    <property type="entry name" value="HELICc"/>
    <property type="match status" value="1"/>
</dbReference>
<keyword evidence="1" id="KW-0479">Metal-binding</keyword>
<dbReference type="InterPro" id="IPR027417">
    <property type="entry name" value="P-loop_NTPase"/>
</dbReference>
<evidence type="ECO:0000256" key="6">
    <source>
        <dbReference type="ARBA" id="ARBA00022840"/>
    </source>
</evidence>
<dbReference type="OrthoDB" id="288590at2759"/>
<dbReference type="CDD" id="cd18793">
    <property type="entry name" value="SF2_C_SNF"/>
    <property type="match status" value="1"/>
</dbReference>
<accession>A0A0F8UQB6</accession>
<dbReference type="InterPro" id="IPR014001">
    <property type="entry name" value="Helicase_ATP-bd"/>
</dbReference>
<feature type="domain" description="Helicase ATP-binding" evidence="8">
    <location>
        <begin position="153"/>
        <end position="320"/>
    </location>
</feature>
<evidence type="ECO:0000313" key="11">
    <source>
        <dbReference type="Proteomes" id="UP000034947"/>
    </source>
</evidence>
<dbReference type="Pfam" id="PF00271">
    <property type="entry name" value="Helicase_C"/>
    <property type="match status" value="1"/>
</dbReference>
<dbReference type="SUPFAM" id="SSF52540">
    <property type="entry name" value="P-loop containing nucleoside triphosphate hydrolases"/>
    <property type="match status" value="2"/>
</dbReference>
<sequence length="913" mass="103888">MDLRILIDPDENSDSGLSSPCSWISTPPSSPQRAESIVTTPGNSHHESPKRNLSETQIERLSLSIRTKPHQNANLQTEDDRLAEIKRRRNVFFASVRHVLLQLLGNTTFFDQLDNSSQFATAKACPYKALAAQPRGIRGILKPYQLEGVSWLLCLRNNGIGGILADDMGLGKTLQTISLFQYLSENEAIRSHRFLVVCPLSVIDTWISEVSKWTTGLTALSYHGNTEERQRIRKRFSSKESHVDILVTSYETLHTDISWLRRMVWSYVALDEGHRIKNVQSKRARNIHKIRSEYKLVLTGTPVQNNLTELWSILHWLYPDVFVPQTMDLFEDAFSLNEGKFDTKFLDHTKQFLKHIMLRRTKESREISLNIPPKEETILSVPLTDLQLSWYWKILTGVDKSLIVDDSTDPQSQPTISPPGFIDLTTGEWETDGLGVKKRSRITTNILMELRKCSIHPYLLEDAFPANYELGHHIIENSGKFIVLQKMIRQFVIVERKKVIVFSGFDRALSLCEDLLELEKAKMQFKHVRLDGSTPSAWRNLSVFLFQNNPSYMVFLLSIRAGGEGLNLVSASTVIFLDEDWNPQVMKQAESRVHRLGQTTPVNVFRLHAKGTVEEQMRHRLSKKAYLAAKVVDDAQSIGAYTPVKMQFPQNISLVPSSDIVSDDLDFGTLGDSDLDIILRSCAIDQAAIPEISQSEQNAWLARSERVKTDIFNGEKVDTSTRSYSTYQETILDVSKADRRIGKSRTVIIDGYEVAKENIERRPVLVSSKPEVDKRNTMVHQTTCFICKGSSPNKCEICPRAFHIQCLGANQVRHSMKAGHILCPHHQCYQCGKSASMAGQLLFSCLDCEFAFCEKCLDWDRTIFVGENLVAEALGYSPRNAFFVKCFFCTTELRKHRIELSSPSHRKRTRRIC</sequence>
<dbReference type="InterPro" id="IPR038718">
    <property type="entry name" value="SNF2-like_sf"/>
</dbReference>
<dbReference type="Proteomes" id="UP000034947">
    <property type="component" value="Unassembled WGS sequence"/>
</dbReference>
<evidence type="ECO:0000259" key="8">
    <source>
        <dbReference type="PROSITE" id="PS51192"/>
    </source>
</evidence>
<dbReference type="Gene3D" id="3.40.50.10810">
    <property type="entry name" value="Tandem AAA-ATPase domain"/>
    <property type="match status" value="1"/>
</dbReference>
<keyword evidence="5" id="KW-0862">Zinc</keyword>
<evidence type="ECO:0000313" key="10">
    <source>
        <dbReference type="EMBL" id="KKK13041.1"/>
    </source>
</evidence>
<dbReference type="PROSITE" id="PS51192">
    <property type="entry name" value="HELICASE_ATP_BIND_1"/>
    <property type="match status" value="1"/>
</dbReference>
<reference evidence="10 11" key="1">
    <citation type="submission" date="2015-02" db="EMBL/GenBank/DDBJ databases">
        <title>Draft Genome Sequences of Two Closely-Related Aflatoxigenic Aspergillus Species Obtained from the Cote d'Ivoire.</title>
        <authorList>
            <person name="Moore G.G."/>
            <person name="Beltz S.B."/>
            <person name="Mack B.M."/>
        </authorList>
    </citation>
    <scope>NUCLEOTIDE SEQUENCE [LARGE SCALE GENOMIC DNA]</scope>
    <source>
        <strain evidence="10 11">SRRC1432</strain>
    </source>
</reference>
<evidence type="ECO:0000256" key="4">
    <source>
        <dbReference type="ARBA" id="ARBA00022801"/>
    </source>
</evidence>
<dbReference type="Gene3D" id="3.30.40.10">
    <property type="entry name" value="Zinc/RING finger domain, C3HC4 (zinc finger)"/>
    <property type="match status" value="1"/>
</dbReference>
<dbReference type="InterPro" id="IPR013083">
    <property type="entry name" value="Znf_RING/FYVE/PHD"/>
</dbReference>
<dbReference type="GO" id="GO:0016787">
    <property type="term" value="F:hydrolase activity"/>
    <property type="evidence" value="ECO:0007669"/>
    <property type="project" value="UniProtKB-KW"/>
</dbReference>
<dbReference type="InterPro" id="IPR001965">
    <property type="entry name" value="Znf_PHD"/>
</dbReference>
<feature type="compositionally biased region" description="Basic and acidic residues" evidence="7">
    <location>
        <begin position="44"/>
        <end position="53"/>
    </location>
</feature>
<evidence type="ECO:0000259" key="9">
    <source>
        <dbReference type="PROSITE" id="PS51194"/>
    </source>
</evidence>
<evidence type="ECO:0000256" key="3">
    <source>
        <dbReference type="ARBA" id="ARBA00022771"/>
    </source>
</evidence>
<evidence type="ECO:0008006" key="12">
    <source>
        <dbReference type="Google" id="ProtNLM"/>
    </source>
</evidence>
<organism evidence="10 11">
    <name type="scientific">Aspergillus ochraceoroseus</name>
    <dbReference type="NCBI Taxonomy" id="138278"/>
    <lineage>
        <taxon>Eukaryota</taxon>
        <taxon>Fungi</taxon>
        <taxon>Dikarya</taxon>
        <taxon>Ascomycota</taxon>
        <taxon>Pezizomycotina</taxon>
        <taxon>Eurotiomycetes</taxon>
        <taxon>Eurotiomycetidae</taxon>
        <taxon>Eurotiales</taxon>
        <taxon>Aspergillaceae</taxon>
        <taxon>Aspergillus</taxon>
        <taxon>Aspergillus subgen. Nidulantes</taxon>
    </lineage>
</organism>
<feature type="domain" description="Helicase C-terminal" evidence="9">
    <location>
        <begin position="487"/>
        <end position="650"/>
    </location>
</feature>
<evidence type="ECO:0000256" key="5">
    <source>
        <dbReference type="ARBA" id="ARBA00022833"/>
    </source>
</evidence>
<evidence type="ECO:0000256" key="1">
    <source>
        <dbReference type="ARBA" id="ARBA00022723"/>
    </source>
</evidence>
<dbReference type="VEuPathDB" id="FungiDB:P175DRAFT_0429753"/>
<dbReference type="SMART" id="SM00249">
    <property type="entry name" value="PHD"/>
    <property type="match status" value="1"/>
</dbReference>
<dbReference type="Pfam" id="PF00176">
    <property type="entry name" value="SNF2-rel_dom"/>
    <property type="match status" value="1"/>
</dbReference>